<proteinExistence type="predicted"/>
<feature type="region of interest" description="Disordered" evidence="1">
    <location>
        <begin position="272"/>
        <end position="332"/>
    </location>
</feature>
<protein>
    <submittedName>
        <fullName evidence="2">Uncharacterized protein</fullName>
    </submittedName>
</protein>
<accession>A0A9P5U2B9</accession>
<feature type="compositionally biased region" description="Basic and acidic residues" evidence="1">
    <location>
        <begin position="316"/>
        <end position="332"/>
    </location>
</feature>
<evidence type="ECO:0000313" key="3">
    <source>
        <dbReference type="Proteomes" id="UP000772434"/>
    </source>
</evidence>
<evidence type="ECO:0000256" key="1">
    <source>
        <dbReference type="SAM" id="MobiDB-lite"/>
    </source>
</evidence>
<evidence type="ECO:0000313" key="2">
    <source>
        <dbReference type="EMBL" id="KAF9063766.1"/>
    </source>
</evidence>
<comment type="caution">
    <text evidence="2">The sequence shown here is derived from an EMBL/GenBank/DDBJ whole genome shotgun (WGS) entry which is preliminary data.</text>
</comment>
<sequence length="390" mass="44444">MLSSLFKLHGLSPPETLPGIQTDSDAPRSYGSFETLLNLDYGDLLTRNITLGAKKGRIVNPACDDKTKALDVANALFELGIVPKAFKGFTLEHHSNLMCFADELLPMFDRYGIFAYVPSDSMLDALIAIVEKQNNVWQRAMNKSGHVPRRVRQLMDVIDDELWAKFTYDVALLIPTHFLPFDQQLLIRQPDNLYLFTQVIDQEIVVIKHESKQVEPHILPPFRHHTNRSPEDRFNPYLICIAAANLITHHRQNRKLVELLYVDLVPELGTEGEKRAAKEKAAEDARKEAQESLRNARKSEQSSQEKLQEGLLQPGHTERTERTDDNDDHEDHDAERALCAEIKAKLEGHNLTDRERMGLELRYLFGPKEYEIPHIPGLPDPLLLQDAPLA</sequence>
<organism evidence="2 3">
    <name type="scientific">Rhodocollybia butyracea</name>
    <dbReference type="NCBI Taxonomy" id="206335"/>
    <lineage>
        <taxon>Eukaryota</taxon>
        <taxon>Fungi</taxon>
        <taxon>Dikarya</taxon>
        <taxon>Basidiomycota</taxon>
        <taxon>Agaricomycotina</taxon>
        <taxon>Agaricomycetes</taxon>
        <taxon>Agaricomycetidae</taxon>
        <taxon>Agaricales</taxon>
        <taxon>Marasmiineae</taxon>
        <taxon>Omphalotaceae</taxon>
        <taxon>Rhodocollybia</taxon>
    </lineage>
</organism>
<dbReference type="AlphaFoldDB" id="A0A9P5U2B9"/>
<dbReference type="EMBL" id="JADNRY010000139">
    <property type="protein sequence ID" value="KAF9063766.1"/>
    <property type="molecule type" value="Genomic_DNA"/>
</dbReference>
<keyword evidence="3" id="KW-1185">Reference proteome</keyword>
<name>A0A9P5U2B9_9AGAR</name>
<dbReference type="Proteomes" id="UP000772434">
    <property type="component" value="Unassembled WGS sequence"/>
</dbReference>
<gene>
    <name evidence="2" type="ORF">BDP27DRAFT_1451112</name>
</gene>
<reference evidence="2" key="1">
    <citation type="submission" date="2020-11" db="EMBL/GenBank/DDBJ databases">
        <authorList>
            <consortium name="DOE Joint Genome Institute"/>
            <person name="Ahrendt S."/>
            <person name="Riley R."/>
            <person name="Andreopoulos W."/>
            <person name="Labutti K."/>
            <person name="Pangilinan J."/>
            <person name="Ruiz-Duenas F.J."/>
            <person name="Barrasa J.M."/>
            <person name="Sanchez-Garcia M."/>
            <person name="Camarero S."/>
            <person name="Miyauchi S."/>
            <person name="Serrano A."/>
            <person name="Linde D."/>
            <person name="Babiker R."/>
            <person name="Drula E."/>
            <person name="Ayuso-Fernandez I."/>
            <person name="Pacheco R."/>
            <person name="Padilla G."/>
            <person name="Ferreira P."/>
            <person name="Barriuso J."/>
            <person name="Kellner H."/>
            <person name="Castanera R."/>
            <person name="Alfaro M."/>
            <person name="Ramirez L."/>
            <person name="Pisabarro A.G."/>
            <person name="Kuo A."/>
            <person name="Tritt A."/>
            <person name="Lipzen A."/>
            <person name="He G."/>
            <person name="Yan M."/>
            <person name="Ng V."/>
            <person name="Cullen D."/>
            <person name="Martin F."/>
            <person name="Rosso M.-N."/>
            <person name="Henrissat B."/>
            <person name="Hibbett D."/>
            <person name="Martinez A.T."/>
            <person name="Grigoriev I.V."/>
        </authorList>
    </citation>
    <scope>NUCLEOTIDE SEQUENCE</scope>
    <source>
        <strain evidence="2">AH 40177</strain>
    </source>
</reference>
<dbReference type="OrthoDB" id="3013631at2759"/>
<feature type="compositionally biased region" description="Basic and acidic residues" evidence="1">
    <location>
        <begin position="272"/>
        <end position="291"/>
    </location>
</feature>